<accession>A0A7J7IUX2</accession>
<reference evidence="3" key="1">
    <citation type="submission" date="2020-06" db="EMBL/GenBank/DDBJ databases">
        <title>Draft genome of Bugula neritina, a colonial animal packing powerful symbionts and potential medicines.</title>
        <authorList>
            <person name="Rayko M."/>
        </authorList>
    </citation>
    <scope>NUCLEOTIDE SEQUENCE [LARGE SCALE GENOMIC DNA]</scope>
    <source>
        <strain evidence="3">Kwan_BN1</strain>
    </source>
</reference>
<dbReference type="EMBL" id="VXIV02003373">
    <property type="protein sequence ID" value="KAF6017640.1"/>
    <property type="molecule type" value="Genomic_DNA"/>
</dbReference>
<dbReference type="Pfam" id="PF03009">
    <property type="entry name" value="GDPD"/>
    <property type="match status" value="1"/>
</dbReference>
<dbReference type="Gene3D" id="3.20.20.190">
    <property type="entry name" value="Phosphatidylinositol (PI) phosphodiesterase"/>
    <property type="match status" value="1"/>
</dbReference>
<keyword evidence="1" id="KW-0378">Hydrolase</keyword>
<dbReference type="GO" id="GO:0008081">
    <property type="term" value="F:phosphoric diester hydrolase activity"/>
    <property type="evidence" value="ECO:0007669"/>
    <property type="project" value="InterPro"/>
</dbReference>
<sequence>MLNTILALNTMMYQMLLKNITYSEYIDKLSPFPLLRDALREIDPNLGFYVEIKYPIYLYDNKSKEEGIESFFERNSFLDPILKVLHEEGGSRRIVIASFDPDTCIMARLKQNRYPVFFLVEDLGGSQPYFSDTRTHSVTSAVALAKSEKFLGVSINAAALMRKEDKLLEYVFAQQMICFVWGPDANNVEVRQDLKDRHVHAICHDEIGKNHRTSIYRAEHEDRIQKLATLYQSISPGLSPSHSLKGSAASLSTLESLEDSRSQLSLKAEKSNSSSYLLPTVTVTRDSATQSSSFHSTMQTDVTLNGQNATIQDYRTDFY</sequence>
<dbReference type="GO" id="GO:0046475">
    <property type="term" value="P:glycerophospholipid catabolic process"/>
    <property type="evidence" value="ECO:0007669"/>
    <property type="project" value="TreeGrafter"/>
</dbReference>
<dbReference type="PANTHER" id="PTHR22958">
    <property type="entry name" value="GLYCEROPHOSPHORYL DIESTER PHOSPHODIESTERASE"/>
    <property type="match status" value="1"/>
</dbReference>
<keyword evidence="4" id="KW-1185">Reference proteome</keyword>
<dbReference type="InterPro" id="IPR051578">
    <property type="entry name" value="GDPD"/>
</dbReference>
<dbReference type="PROSITE" id="PS51704">
    <property type="entry name" value="GP_PDE"/>
    <property type="match status" value="1"/>
</dbReference>
<feature type="domain" description="GP-PDE" evidence="2">
    <location>
        <begin position="1"/>
        <end position="214"/>
    </location>
</feature>
<comment type="caution">
    <text evidence="3">The sequence shown here is derived from an EMBL/GenBank/DDBJ whole genome shotgun (WGS) entry which is preliminary data.</text>
</comment>
<dbReference type="SUPFAM" id="SSF51695">
    <property type="entry name" value="PLC-like phosphodiesterases"/>
    <property type="match status" value="1"/>
</dbReference>
<evidence type="ECO:0000313" key="4">
    <source>
        <dbReference type="Proteomes" id="UP000593567"/>
    </source>
</evidence>
<dbReference type="InterPro" id="IPR030395">
    <property type="entry name" value="GP_PDE_dom"/>
</dbReference>
<evidence type="ECO:0000256" key="1">
    <source>
        <dbReference type="ARBA" id="ARBA00022801"/>
    </source>
</evidence>
<dbReference type="InterPro" id="IPR017946">
    <property type="entry name" value="PLC-like_Pdiesterase_TIM-brl"/>
</dbReference>
<name>A0A7J7IUX2_BUGNE</name>
<protein>
    <submittedName>
        <fullName evidence="3">GPCPD1</fullName>
    </submittedName>
</protein>
<dbReference type="PANTHER" id="PTHR22958:SF1">
    <property type="entry name" value="GLYCEROPHOSPHOCHOLINE PHOSPHODIESTERASE GPCPD1"/>
    <property type="match status" value="1"/>
</dbReference>
<evidence type="ECO:0000313" key="3">
    <source>
        <dbReference type="EMBL" id="KAF6017640.1"/>
    </source>
</evidence>
<dbReference type="Proteomes" id="UP000593567">
    <property type="component" value="Unassembled WGS sequence"/>
</dbReference>
<organism evidence="3 4">
    <name type="scientific">Bugula neritina</name>
    <name type="common">Brown bryozoan</name>
    <name type="synonym">Sertularia neritina</name>
    <dbReference type="NCBI Taxonomy" id="10212"/>
    <lineage>
        <taxon>Eukaryota</taxon>
        <taxon>Metazoa</taxon>
        <taxon>Spiralia</taxon>
        <taxon>Lophotrochozoa</taxon>
        <taxon>Bryozoa</taxon>
        <taxon>Gymnolaemata</taxon>
        <taxon>Cheilostomatida</taxon>
        <taxon>Flustrina</taxon>
        <taxon>Buguloidea</taxon>
        <taxon>Bugulidae</taxon>
        <taxon>Bugula</taxon>
    </lineage>
</organism>
<dbReference type="OrthoDB" id="1058301at2759"/>
<proteinExistence type="predicted"/>
<dbReference type="AlphaFoldDB" id="A0A7J7IUX2"/>
<evidence type="ECO:0000259" key="2">
    <source>
        <dbReference type="PROSITE" id="PS51704"/>
    </source>
</evidence>
<gene>
    <name evidence="3" type="ORF">EB796_024066</name>
</gene>